<comment type="similarity">
    <text evidence="2">Belongs to the MotB family.</text>
</comment>
<keyword evidence="4 9" id="KW-0812">Transmembrane</keyword>
<dbReference type="InterPro" id="IPR006665">
    <property type="entry name" value="OmpA-like"/>
</dbReference>
<dbReference type="InterPro" id="IPR025713">
    <property type="entry name" value="MotB-like_N_dom"/>
</dbReference>
<gene>
    <name evidence="11" type="ORF">FB458_3274</name>
</gene>
<feature type="domain" description="OmpA-like" evidence="10">
    <location>
        <begin position="152"/>
        <end position="273"/>
    </location>
</feature>
<evidence type="ECO:0000256" key="5">
    <source>
        <dbReference type="ARBA" id="ARBA00022989"/>
    </source>
</evidence>
<feature type="compositionally biased region" description="Low complexity" evidence="8">
    <location>
        <begin position="287"/>
        <end position="310"/>
    </location>
</feature>
<keyword evidence="12" id="KW-1185">Reference proteome</keyword>
<proteinExistence type="inferred from homology"/>
<dbReference type="GO" id="GO:0005886">
    <property type="term" value="C:plasma membrane"/>
    <property type="evidence" value="ECO:0007669"/>
    <property type="project" value="UniProtKB-SubCell"/>
</dbReference>
<dbReference type="CDD" id="cd07185">
    <property type="entry name" value="OmpA_C-like"/>
    <property type="match status" value="1"/>
</dbReference>
<evidence type="ECO:0000256" key="6">
    <source>
        <dbReference type="ARBA" id="ARBA00023136"/>
    </source>
</evidence>
<evidence type="ECO:0000313" key="11">
    <source>
        <dbReference type="EMBL" id="TQJ10155.1"/>
    </source>
</evidence>
<keyword evidence="6 7" id="KW-0472">Membrane</keyword>
<evidence type="ECO:0000256" key="7">
    <source>
        <dbReference type="PROSITE-ProRule" id="PRU00473"/>
    </source>
</evidence>
<dbReference type="Pfam" id="PF00691">
    <property type="entry name" value="OmpA"/>
    <property type="match status" value="1"/>
</dbReference>
<dbReference type="InterPro" id="IPR036737">
    <property type="entry name" value="OmpA-like_sf"/>
</dbReference>
<accession>A0A542E4B6</accession>
<dbReference type="Gene3D" id="3.30.1330.60">
    <property type="entry name" value="OmpA-like domain"/>
    <property type="match status" value="1"/>
</dbReference>
<keyword evidence="5 9" id="KW-1133">Transmembrane helix</keyword>
<dbReference type="PANTHER" id="PTHR30329:SF21">
    <property type="entry name" value="LIPOPROTEIN YIAD-RELATED"/>
    <property type="match status" value="1"/>
</dbReference>
<evidence type="ECO:0000259" key="10">
    <source>
        <dbReference type="PROSITE" id="PS51123"/>
    </source>
</evidence>
<feature type="region of interest" description="Disordered" evidence="8">
    <location>
        <begin position="284"/>
        <end position="310"/>
    </location>
</feature>
<evidence type="ECO:0000256" key="9">
    <source>
        <dbReference type="SAM" id="Phobius"/>
    </source>
</evidence>
<dbReference type="Pfam" id="PF13677">
    <property type="entry name" value="MotB_plug"/>
    <property type="match status" value="1"/>
</dbReference>
<evidence type="ECO:0000256" key="2">
    <source>
        <dbReference type="ARBA" id="ARBA00008914"/>
    </source>
</evidence>
<sequence length="310" mass="32975">MSRRHAEHEEHENHERWLVTYADMVTLLMVLFIVMFAMSTVDQKKFNALKSGLAAGFGQSTSVLDGSSSILEEPGTSVAAPIAPNQAVQDLPPGDQKIVQDTVAKTQQLAAQRNQATADAEKANLDATWAKVAAALKAHNLQDDVQATVGPRGLTISLVSRHIVFENDVATLTPRGMEVLDTLAPVLSSLPNSLAVEGHTNQVAVAPRYFPTDWELSAARAVYVLRVLNERFGIPNERMTASAFGHTRPLEPPSQAGSQDVNKRVDIVVETTLPQESASLIGAASLGTAGNPTPATRTTTTHTTAGGSAG</sequence>
<dbReference type="RefSeq" id="WP_141849419.1">
    <property type="nucleotide sequence ID" value="NZ_BAAAPR010000022.1"/>
</dbReference>
<dbReference type="InterPro" id="IPR050330">
    <property type="entry name" value="Bact_OuterMem_StrucFunc"/>
</dbReference>
<keyword evidence="3" id="KW-1003">Cell membrane</keyword>
<organism evidence="11 12">
    <name type="scientific">Lapillicoccus jejuensis</name>
    <dbReference type="NCBI Taxonomy" id="402171"/>
    <lineage>
        <taxon>Bacteria</taxon>
        <taxon>Bacillati</taxon>
        <taxon>Actinomycetota</taxon>
        <taxon>Actinomycetes</taxon>
        <taxon>Micrococcales</taxon>
        <taxon>Intrasporangiaceae</taxon>
        <taxon>Lapillicoccus</taxon>
    </lineage>
</organism>
<dbReference type="PANTHER" id="PTHR30329">
    <property type="entry name" value="STATOR ELEMENT OF FLAGELLAR MOTOR COMPLEX"/>
    <property type="match status" value="1"/>
</dbReference>
<comment type="subcellular location">
    <subcellularLocation>
        <location evidence="1">Cell membrane</location>
        <topology evidence="1">Single-pass membrane protein</topology>
    </subcellularLocation>
</comment>
<reference evidence="11 12" key="1">
    <citation type="submission" date="2019-06" db="EMBL/GenBank/DDBJ databases">
        <title>Sequencing the genomes of 1000 actinobacteria strains.</title>
        <authorList>
            <person name="Klenk H.-P."/>
        </authorList>
    </citation>
    <scope>NUCLEOTIDE SEQUENCE [LARGE SCALE GENOMIC DNA]</scope>
    <source>
        <strain evidence="11 12">DSM 18607</strain>
    </source>
</reference>
<protein>
    <submittedName>
        <fullName evidence="11">Chemotaxis protein MotB</fullName>
    </submittedName>
</protein>
<dbReference type="OrthoDB" id="9815217at2"/>
<evidence type="ECO:0000313" key="12">
    <source>
        <dbReference type="Proteomes" id="UP000317893"/>
    </source>
</evidence>
<evidence type="ECO:0000256" key="1">
    <source>
        <dbReference type="ARBA" id="ARBA00004162"/>
    </source>
</evidence>
<feature type="transmembrane region" description="Helical" evidence="9">
    <location>
        <begin position="21"/>
        <end position="41"/>
    </location>
</feature>
<dbReference type="EMBL" id="VFMN01000001">
    <property type="protein sequence ID" value="TQJ10155.1"/>
    <property type="molecule type" value="Genomic_DNA"/>
</dbReference>
<dbReference type="SUPFAM" id="SSF103088">
    <property type="entry name" value="OmpA-like"/>
    <property type="match status" value="1"/>
</dbReference>
<evidence type="ECO:0000256" key="4">
    <source>
        <dbReference type="ARBA" id="ARBA00022692"/>
    </source>
</evidence>
<dbReference type="PROSITE" id="PS51123">
    <property type="entry name" value="OMPA_2"/>
    <property type="match status" value="1"/>
</dbReference>
<evidence type="ECO:0000256" key="3">
    <source>
        <dbReference type="ARBA" id="ARBA00022475"/>
    </source>
</evidence>
<comment type="caution">
    <text evidence="11">The sequence shown here is derived from an EMBL/GenBank/DDBJ whole genome shotgun (WGS) entry which is preliminary data.</text>
</comment>
<name>A0A542E4B6_9MICO</name>
<evidence type="ECO:0000256" key="8">
    <source>
        <dbReference type="SAM" id="MobiDB-lite"/>
    </source>
</evidence>
<dbReference type="Proteomes" id="UP000317893">
    <property type="component" value="Unassembled WGS sequence"/>
</dbReference>
<dbReference type="AlphaFoldDB" id="A0A542E4B6"/>